<comment type="similarity">
    <text evidence="3 18">Belongs to the glycyl radical enzyme (GRE) family. PFL subfamily.</text>
</comment>
<keyword evidence="8 18" id="KW-0808">Transferase</keyword>
<dbReference type="InterPro" id="IPR050244">
    <property type="entry name" value="Auton_GlycylRad_Cofactor"/>
</dbReference>
<dbReference type="NCBIfam" id="TIGR01255">
    <property type="entry name" value="pyr_form_ly_1"/>
    <property type="match status" value="1"/>
</dbReference>
<dbReference type="PIRSF" id="PIRSF000379">
    <property type="entry name" value="For_Ac_trans_1"/>
    <property type="match status" value="1"/>
</dbReference>
<evidence type="ECO:0000259" key="19">
    <source>
        <dbReference type="PROSITE" id="PS51149"/>
    </source>
</evidence>
<evidence type="ECO:0000256" key="17">
    <source>
        <dbReference type="PROSITE-ProRule" id="PRU00493"/>
    </source>
</evidence>
<keyword evidence="10 18" id="KW-0119">Carbohydrate metabolism</keyword>
<reference evidence="21 22" key="1">
    <citation type="submission" date="2016-01" db="EMBL/GenBank/DDBJ databases">
        <title>Draft Genome Sequences of Seven Thermophilic Sporeformers Isolated from Foods.</title>
        <authorList>
            <person name="Berendsen E.M."/>
            <person name="Wells-Bennik M.H."/>
            <person name="Krawcyk A.O."/>
            <person name="De Jong A."/>
            <person name="Holsappel S."/>
            <person name="Eijlander R.T."/>
            <person name="Kuipers O.P."/>
        </authorList>
    </citation>
    <scope>NUCLEOTIDE SEQUENCE [LARGE SCALE GENOMIC DNA]</scope>
    <source>
        <strain evidence="21 22">B4110</strain>
    </source>
</reference>
<comment type="caution">
    <text evidence="21">The sequence shown here is derived from an EMBL/GenBank/DDBJ whole genome shotgun (WGS) entry which is preliminary data.</text>
</comment>
<dbReference type="GO" id="GO:0005829">
    <property type="term" value="C:cytosol"/>
    <property type="evidence" value="ECO:0007669"/>
    <property type="project" value="TreeGrafter"/>
</dbReference>
<feature type="modified residue" description="Glycine radical" evidence="16 17">
    <location>
        <position position="724"/>
    </location>
</feature>
<comment type="subunit">
    <text evidence="18">Homodimer.</text>
</comment>
<dbReference type="SUPFAM" id="SSF51998">
    <property type="entry name" value="PFL-like glycyl radical enzymes"/>
    <property type="match status" value="1"/>
</dbReference>
<name>A0A150MI08_9BACL</name>
<sequence length="749" mass="85058">MKQAVAVLDPWRNFKGSKWKKSIDVRDFILNNVTVYYGDESFLEGPTEATKKLWEQVMELSKQEREKGGVLDMDTSIVSTITSHRPGYLNKDLEKIVGFQTDKPFKRALMPFGGIRMAQQSCEAYGYKVSDEVKKIFTEYRKTHNQGVFDVYTEEMKLARKAGIITGLPDAYGRGRIIGDYRRVALYGVDRLIEEKQKDLKNTGARTMTEDIIRLREEIAEQIRALNELKQMALSYGYDISEPAQNAHEAFQWLYFAYLAAIKEQNGAAMSLGRVSTFLDIYIERDLQEGTLTEKEAQELVDHFVMKLRLVKFARTPEYNELFSGDPTWVTESIGGMAIDGRPLVTKNSFRFLHTLDNLGPAPEPNLTVLWSKQLPEAFKEYCAKMSIKTSSIQYENDDLMRVEFGDDYGIACCVSPMRIGKQMQFFGARANLAKALLYAINGGVDEKLKIQVGPEFAPITSEYLDYDEVMRKFDHVLEWLAELYINTLNVIHYMHDKYCYERIEMALHDSHILRTMATGIAGLSVVADSLSAIKYAKVKPIRDENGIAVDFEIEGDFPKYGNNDDRVDQIAVDLVERFMTKLKKHKTYRDSKHTLSILTITSNVVYGKKTGNTPDGRRAGEPFAPGANPLHGRDTKGALASLSSVAKLPFEHALDGISNTFSIVPKALGKEEHARVRNLVAILDGYMEKGGHHLNINVLNRETLLDAMEHPEKYPQLTIRVSGYAVNFIKLTREQQIDVINRTFHETM</sequence>
<dbReference type="GO" id="GO:0016829">
    <property type="term" value="F:lyase activity"/>
    <property type="evidence" value="ECO:0007669"/>
    <property type="project" value="UniProtKB-KW"/>
</dbReference>
<keyword evidence="7 18" id="KW-0313">Glucose metabolism</keyword>
<dbReference type="PANTHER" id="PTHR30191">
    <property type="entry name" value="FORMATE ACETYLTRANSFERASE"/>
    <property type="match status" value="1"/>
</dbReference>
<evidence type="ECO:0000256" key="12">
    <source>
        <dbReference type="ARBA" id="ARBA00031063"/>
    </source>
</evidence>
<evidence type="ECO:0000256" key="4">
    <source>
        <dbReference type="ARBA" id="ARBA00013214"/>
    </source>
</evidence>
<evidence type="ECO:0000256" key="5">
    <source>
        <dbReference type="ARBA" id="ARBA00013897"/>
    </source>
</evidence>
<dbReference type="PROSITE" id="PS51149">
    <property type="entry name" value="GLY_RADICAL_2"/>
    <property type="match status" value="1"/>
</dbReference>
<evidence type="ECO:0000256" key="11">
    <source>
        <dbReference type="ARBA" id="ARBA00023315"/>
    </source>
</evidence>
<dbReference type="GO" id="GO:0008861">
    <property type="term" value="F:formate C-acetyltransferase activity"/>
    <property type="evidence" value="ECO:0007669"/>
    <property type="project" value="UniProtKB-UniRule"/>
</dbReference>
<protein>
    <recommendedName>
        <fullName evidence="5 18">Formate acetyltransferase</fullName>
        <ecNumber evidence="4 18">2.3.1.54</ecNumber>
    </recommendedName>
    <alternativeName>
        <fullName evidence="12 18">Pyruvate formate-lyase</fullName>
    </alternativeName>
</protein>
<dbReference type="UniPathway" id="UPA00920">
    <property type="reaction ID" value="UER00891"/>
</dbReference>
<dbReference type="Gene3D" id="3.20.70.20">
    <property type="match status" value="1"/>
</dbReference>
<feature type="domain" description="Glycine radical" evidence="19">
    <location>
        <begin position="626"/>
        <end position="749"/>
    </location>
</feature>
<evidence type="ECO:0000256" key="15">
    <source>
        <dbReference type="PIRSR" id="PIRSR000379-1"/>
    </source>
</evidence>
<proteinExistence type="inferred from homology"/>
<dbReference type="EMBL" id="LQYW01000161">
    <property type="protein sequence ID" value="KYD24058.1"/>
    <property type="molecule type" value="Genomic_DNA"/>
</dbReference>
<comment type="pathway">
    <text evidence="2 18">Fermentation; pyruvate fermentation; formate from pyruvate: step 1/1.</text>
</comment>
<dbReference type="InterPro" id="IPR005949">
    <property type="entry name" value="Form_AcTrfase"/>
</dbReference>
<evidence type="ECO:0000256" key="8">
    <source>
        <dbReference type="ARBA" id="ARBA00022679"/>
    </source>
</evidence>
<dbReference type="InterPro" id="IPR001150">
    <property type="entry name" value="Gly_radical"/>
</dbReference>
<dbReference type="RefSeq" id="WP_062678989.1">
    <property type="nucleotide sequence ID" value="NZ_LQYW01000161.1"/>
</dbReference>
<evidence type="ECO:0000256" key="14">
    <source>
        <dbReference type="ARBA" id="ARBA00049029"/>
    </source>
</evidence>
<evidence type="ECO:0000256" key="6">
    <source>
        <dbReference type="ARBA" id="ARBA00022490"/>
    </source>
</evidence>
<feature type="active site" description="Cysteine radical intermediate" evidence="15">
    <location>
        <position position="414"/>
    </location>
</feature>
<evidence type="ECO:0000256" key="13">
    <source>
        <dbReference type="ARBA" id="ARBA00034302"/>
    </source>
</evidence>
<evidence type="ECO:0000256" key="16">
    <source>
        <dbReference type="PIRSR" id="PIRSR000379-2"/>
    </source>
</evidence>
<evidence type="ECO:0000259" key="20">
    <source>
        <dbReference type="PROSITE" id="PS51554"/>
    </source>
</evidence>
<dbReference type="PROSITE" id="PS51554">
    <property type="entry name" value="PFL"/>
    <property type="match status" value="1"/>
</dbReference>
<comment type="function">
    <text evidence="13">Catalyzes the conversion of pyruvate to formate and acetyl-CoA.</text>
</comment>
<gene>
    <name evidence="21" type="ORF">B4110_3487</name>
</gene>
<evidence type="ECO:0000256" key="18">
    <source>
        <dbReference type="RuleBase" id="RU368075"/>
    </source>
</evidence>
<evidence type="ECO:0000256" key="3">
    <source>
        <dbReference type="ARBA" id="ARBA00008375"/>
    </source>
</evidence>
<dbReference type="PANTHER" id="PTHR30191:SF0">
    <property type="entry name" value="FORMATE ACETYLTRANSFERASE 1"/>
    <property type="match status" value="1"/>
</dbReference>
<dbReference type="AlphaFoldDB" id="A0A150MI08"/>
<evidence type="ECO:0000256" key="9">
    <source>
        <dbReference type="ARBA" id="ARBA00022818"/>
    </source>
</evidence>
<keyword evidence="21" id="KW-0670">Pyruvate</keyword>
<evidence type="ECO:0000313" key="22">
    <source>
        <dbReference type="Proteomes" id="UP000075324"/>
    </source>
</evidence>
<dbReference type="PATRIC" id="fig|153151.4.peg.1534"/>
<dbReference type="InterPro" id="IPR019777">
    <property type="entry name" value="Form_AcTrfase_GR_CS"/>
</dbReference>
<accession>A0A150MI08</accession>
<keyword evidence="9 16" id="KW-0556">Organic radical</keyword>
<dbReference type="Proteomes" id="UP000075324">
    <property type="component" value="Unassembled WGS sequence"/>
</dbReference>
<dbReference type="FunFam" id="3.20.70.20:FF:000003">
    <property type="entry name" value="Formate acetyltransferase"/>
    <property type="match status" value="1"/>
</dbReference>
<evidence type="ECO:0000256" key="1">
    <source>
        <dbReference type="ARBA" id="ARBA00004496"/>
    </source>
</evidence>
<keyword evidence="6 18" id="KW-0963">Cytoplasm</keyword>
<comment type="catalytic activity">
    <reaction evidence="14 18">
        <text>formate + acetyl-CoA = pyruvate + CoA</text>
        <dbReference type="Rhea" id="RHEA:11844"/>
        <dbReference type="ChEBI" id="CHEBI:15361"/>
        <dbReference type="ChEBI" id="CHEBI:15740"/>
        <dbReference type="ChEBI" id="CHEBI:57287"/>
        <dbReference type="ChEBI" id="CHEBI:57288"/>
        <dbReference type="EC" id="2.3.1.54"/>
    </reaction>
</comment>
<dbReference type="EC" id="2.3.1.54" evidence="4 18"/>
<evidence type="ECO:0000256" key="2">
    <source>
        <dbReference type="ARBA" id="ARBA00004809"/>
    </source>
</evidence>
<dbReference type="CDD" id="cd01678">
    <property type="entry name" value="PFL1"/>
    <property type="match status" value="1"/>
</dbReference>
<feature type="active site" description="S-acetylcysteine intermediate" evidence="15">
    <location>
        <position position="413"/>
    </location>
</feature>
<keyword evidence="11 18" id="KW-0012">Acyltransferase</keyword>
<dbReference type="GO" id="GO:0006006">
    <property type="term" value="P:glucose metabolic process"/>
    <property type="evidence" value="ECO:0007669"/>
    <property type="project" value="UniProtKB-UniRule"/>
</dbReference>
<dbReference type="InterPro" id="IPR004184">
    <property type="entry name" value="PFL_dom"/>
</dbReference>
<keyword evidence="21" id="KW-0456">Lyase</keyword>
<dbReference type="PROSITE" id="PS00850">
    <property type="entry name" value="GLY_RADICAL_1"/>
    <property type="match status" value="1"/>
</dbReference>
<dbReference type="Pfam" id="PF01228">
    <property type="entry name" value="Gly_radical"/>
    <property type="match status" value="1"/>
</dbReference>
<comment type="subcellular location">
    <subcellularLocation>
        <location evidence="1 18">Cytoplasm</location>
    </subcellularLocation>
</comment>
<organism evidence="21 22">
    <name type="scientific">Parageobacillus toebii</name>
    <dbReference type="NCBI Taxonomy" id="153151"/>
    <lineage>
        <taxon>Bacteria</taxon>
        <taxon>Bacillati</taxon>
        <taxon>Bacillota</taxon>
        <taxon>Bacilli</taxon>
        <taxon>Bacillales</taxon>
        <taxon>Anoxybacillaceae</taxon>
        <taxon>Parageobacillus</taxon>
    </lineage>
</organism>
<evidence type="ECO:0000256" key="10">
    <source>
        <dbReference type="ARBA" id="ARBA00023277"/>
    </source>
</evidence>
<dbReference type="Pfam" id="PF02901">
    <property type="entry name" value="PFL-like"/>
    <property type="match status" value="1"/>
</dbReference>
<evidence type="ECO:0000256" key="7">
    <source>
        <dbReference type="ARBA" id="ARBA00022526"/>
    </source>
</evidence>
<feature type="domain" description="PFL" evidence="20">
    <location>
        <begin position="1"/>
        <end position="619"/>
    </location>
</feature>
<evidence type="ECO:0000313" key="21">
    <source>
        <dbReference type="EMBL" id="KYD24058.1"/>
    </source>
</evidence>